<dbReference type="Bgee" id="ENSLOCG00000005121">
    <property type="expression patterns" value="Expressed in heart and 13 other cell types or tissues"/>
</dbReference>
<feature type="transmembrane region" description="Helical" evidence="2">
    <location>
        <begin position="204"/>
        <end position="229"/>
    </location>
</feature>
<dbReference type="InterPro" id="IPR036179">
    <property type="entry name" value="Ig-like_dom_sf"/>
</dbReference>
<evidence type="ECO:0000313" key="5">
    <source>
        <dbReference type="Proteomes" id="UP000018468"/>
    </source>
</evidence>
<reference evidence="4" key="3">
    <citation type="submission" date="2025-09" db="UniProtKB">
        <authorList>
            <consortium name="Ensembl"/>
        </authorList>
    </citation>
    <scope>IDENTIFICATION</scope>
</reference>
<feature type="region of interest" description="Disordered" evidence="1">
    <location>
        <begin position="326"/>
        <end position="369"/>
    </location>
</feature>
<dbReference type="GeneTree" id="ENSGT00940000157231"/>
<dbReference type="PROSITE" id="PS50835">
    <property type="entry name" value="IG_LIKE"/>
    <property type="match status" value="1"/>
</dbReference>
<dbReference type="SMART" id="SM00408">
    <property type="entry name" value="IGc2"/>
    <property type="match status" value="1"/>
</dbReference>
<dbReference type="HOGENOM" id="CLU_040549_3_0_1"/>
<dbReference type="EMBL" id="AHAT01018501">
    <property type="status" value="NOT_ANNOTATED_CDS"/>
    <property type="molecule type" value="Genomic_DNA"/>
</dbReference>
<reference evidence="5" key="1">
    <citation type="submission" date="2011-12" db="EMBL/GenBank/DDBJ databases">
        <title>The Draft Genome of Lepisosteus oculatus.</title>
        <authorList>
            <consortium name="The Broad Institute Genome Assembly &amp; Analysis Group"/>
            <consortium name="Computational R&amp;D Group"/>
            <consortium name="and Sequencing Platform"/>
            <person name="Di Palma F."/>
            <person name="Alfoldi J."/>
            <person name="Johnson J."/>
            <person name="Berlin A."/>
            <person name="Gnerre S."/>
            <person name="Jaffe D."/>
            <person name="MacCallum I."/>
            <person name="Young S."/>
            <person name="Walker B.J."/>
            <person name="Lander E.S."/>
            <person name="Lindblad-Toh K."/>
        </authorList>
    </citation>
    <scope>NUCLEOTIDE SEQUENCE [LARGE SCALE GENOMIC DNA]</scope>
</reference>
<sequence length="398" mass="42567">KVEVVEGQAVVLDANYSSTSSIGRNSITWTFMANTSSPLQVTLRHTSEIVLYPRSFTTDRIYYRIGDLSLISQFIIYCKQTDEGTYCAFLLVLGIHALSGSTYLLQSFPPSVPACSITGEPVLRGNITLNCKSESGKPVPVYKWMKTAPTNEVFFFPVQNEQLGTLRLNNLTMNMTGKYVCTASNSAGSETCFINLEVSSPINVGLIAGATVGCILGFLVIVLCLVFILKRKRDSEDDMANEIKEDAQAPKRVSWAKSGTGSDIISKNGTLSSIATGTHPRDAHLIHYPPKPASDTASIVTATGSPMSYRPDLLVARVPDASALRGLPGYNSGQSLSKGPATASRPSSNGSPEPRTDGAQPQAPRPPLIVTSMTTSNLLRMGGVPVMVPTQNQAGSLV</sequence>
<dbReference type="InterPro" id="IPR003598">
    <property type="entry name" value="Ig_sub2"/>
</dbReference>
<feature type="domain" description="Ig-like" evidence="3">
    <location>
        <begin position="110"/>
        <end position="199"/>
    </location>
</feature>
<protein>
    <submittedName>
        <fullName evidence="4">Endothelial cell adhesion molecule b</fullName>
    </submittedName>
</protein>
<dbReference type="InterPro" id="IPR007110">
    <property type="entry name" value="Ig-like_dom"/>
</dbReference>
<reference evidence="4" key="2">
    <citation type="submission" date="2025-08" db="UniProtKB">
        <authorList>
            <consortium name="Ensembl"/>
        </authorList>
    </citation>
    <scope>IDENTIFICATION</scope>
</reference>
<keyword evidence="2" id="KW-1133">Transmembrane helix</keyword>
<evidence type="ECO:0000313" key="4">
    <source>
        <dbReference type="Ensembl" id="ENSLOCP00000006173.1"/>
    </source>
</evidence>
<evidence type="ECO:0000256" key="1">
    <source>
        <dbReference type="SAM" id="MobiDB-lite"/>
    </source>
</evidence>
<accession>W5MCR4</accession>
<proteinExistence type="predicted"/>
<dbReference type="EMBL" id="AHAT01018502">
    <property type="status" value="NOT_ANNOTATED_CDS"/>
    <property type="molecule type" value="Genomic_DNA"/>
</dbReference>
<dbReference type="Proteomes" id="UP000018468">
    <property type="component" value="Linkage group LG26"/>
</dbReference>
<organism evidence="4 5">
    <name type="scientific">Lepisosteus oculatus</name>
    <name type="common">Spotted gar</name>
    <dbReference type="NCBI Taxonomy" id="7918"/>
    <lineage>
        <taxon>Eukaryota</taxon>
        <taxon>Metazoa</taxon>
        <taxon>Chordata</taxon>
        <taxon>Craniata</taxon>
        <taxon>Vertebrata</taxon>
        <taxon>Euteleostomi</taxon>
        <taxon>Actinopterygii</taxon>
        <taxon>Neopterygii</taxon>
        <taxon>Holostei</taxon>
        <taxon>Semionotiformes</taxon>
        <taxon>Lepisosteidae</taxon>
        <taxon>Lepisosteus</taxon>
    </lineage>
</organism>
<keyword evidence="2" id="KW-0472">Membrane</keyword>
<dbReference type="Pfam" id="PF13927">
    <property type="entry name" value="Ig_3"/>
    <property type="match status" value="1"/>
</dbReference>
<dbReference type="AlphaFoldDB" id="W5MCR4"/>
<keyword evidence="5" id="KW-1185">Reference proteome</keyword>
<dbReference type="SUPFAM" id="SSF48726">
    <property type="entry name" value="Immunoglobulin"/>
    <property type="match status" value="1"/>
</dbReference>
<dbReference type="SMART" id="SM00409">
    <property type="entry name" value="IG"/>
    <property type="match status" value="1"/>
</dbReference>
<dbReference type="InterPro" id="IPR042757">
    <property type="entry name" value="ESAM"/>
</dbReference>
<dbReference type="PANTHER" id="PTHR44549">
    <property type="entry name" value="ENDOTHELIAL CELL-SELECTIVE ADHESION MOLECULE"/>
    <property type="match status" value="1"/>
</dbReference>
<evidence type="ECO:0000259" key="3">
    <source>
        <dbReference type="PROSITE" id="PS50835"/>
    </source>
</evidence>
<dbReference type="InterPro" id="IPR013783">
    <property type="entry name" value="Ig-like_fold"/>
</dbReference>
<name>W5MCR4_LEPOC</name>
<dbReference type="GO" id="GO:0098632">
    <property type="term" value="F:cell-cell adhesion mediator activity"/>
    <property type="evidence" value="ECO:0000318"/>
    <property type="project" value="GO_Central"/>
</dbReference>
<dbReference type="InParanoid" id="W5MCR4"/>
<dbReference type="GO" id="GO:0005912">
    <property type="term" value="C:adherens junction"/>
    <property type="evidence" value="ECO:0000318"/>
    <property type="project" value="GO_Central"/>
</dbReference>
<dbReference type="PANTHER" id="PTHR44549:SF1">
    <property type="entry name" value="ENDOTHELIAL CELL-SELECTIVE ADHESION MOLECULE"/>
    <property type="match status" value="1"/>
</dbReference>
<dbReference type="InterPro" id="IPR003599">
    <property type="entry name" value="Ig_sub"/>
</dbReference>
<dbReference type="STRING" id="7918.ENSLOCP00000006173"/>
<dbReference type="eggNOG" id="ENOG502QRZ4">
    <property type="taxonomic scope" value="Eukaryota"/>
</dbReference>
<dbReference type="Gene3D" id="2.60.40.10">
    <property type="entry name" value="Immunoglobulins"/>
    <property type="match status" value="1"/>
</dbReference>
<dbReference type="GO" id="GO:0007156">
    <property type="term" value="P:homophilic cell adhesion via plasma membrane adhesion molecules"/>
    <property type="evidence" value="ECO:0000318"/>
    <property type="project" value="GO_Central"/>
</dbReference>
<dbReference type="Ensembl" id="ENSLOCT00000006181.1">
    <property type="protein sequence ID" value="ENSLOCP00000006173.1"/>
    <property type="gene ID" value="ENSLOCG00000005121.1"/>
</dbReference>
<dbReference type="GO" id="GO:0005886">
    <property type="term" value="C:plasma membrane"/>
    <property type="evidence" value="ECO:0000318"/>
    <property type="project" value="GO_Central"/>
</dbReference>
<evidence type="ECO:0000256" key="2">
    <source>
        <dbReference type="SAM" id="Phobius"/>
    </source>
</evidence>
<dbReference type="OMA" id="VWANIQM"/>
<keyword evidence="2" id="KW-0812">Transmembrane</keyword>